<protein>
    <submittedName>
        <fullName evidence="1">Uncharacterized protein</fullName>
    </submittedName>
</protein>
<organism evidence="1 2">
    <name type="scientific">Beta vulgaris subsp. vulgaris</name>
    <name type="common">Beet</name>
    <dbReference type="NCBI Taxonomy" id="3555"/>
    <lineage>
        <taxon>Eukaryota</taxon>
        <taxon>Viridiplantae</taxon>
        <taxon>Streptophyta</taxon>
        <taxon>Embryophyta</taxon>
        <taxon>Tracheophyta</taxon>
        <taxon>Spermatophyta</taxon>
        <taxon>Magnoliopsida</taxon>
        <taxon>eudicotyledons</taxon>
        <taxon>Gunneridae</taxon>
        <taxon>Pentapetalae</taxon>
        <taxon>Caryophyllales</taxon>
        <taxon>Chenopodiaceae</taxon>
        <taxon>Betoideae</taxon>
        <taxon>Beta</taxon>
    </lineage>
</organism>
<evidence type="ECO:0000313" key="2">
    <source>
        <dbReference type="Proteomes" id="UP000035740"/>
    </source>
</evidence>
<evidence type="ECO:0000313" key="1">
    <source>
        <dbReference type="EMBL" id="KMT05816.1"/>
    </source>
</evidence>
<dbReference type="KEGG" id="bvg:104899288"/>
<dbReference type="AlphaFoldDB" id="A0A0J8ERT5"/>
<dbReference type="PANTHER" id="PTHR36776">
    <property type="entry name" value="EXPRESSED PROTEIN"/>
    <property type="match status" value="1"/>
</dbReference>
<dbReference type="EMBL" id="KQ090148">
    <property type="protein sequence ID" value="KMT05816.1"/>
    <property type="molecule type" value="Genomic_DNA"/>
</dbReference>
<gene>
    <name evidence="1" type="ORF">BVRB_7g165900</name>
</gene>
<dbReference type="OMA" id="PFRTINF"/>
<dbReference type="OrthoDB" id="41419at2759"/>
<proteinExistence type="predicted"/>
<sequence length="171" mass="19352">MTTILHSIIPFRTINFSLSNSLSNSRKSSLNCSSIHPLKRRFQLGFWVTKSRFSLNSSFNEGDPNGSVEVLQVPDHWLEPAKALQESEWLRVALHKWLDDEYCPEPTNNDISKVAANSYYQSLLQKTTDLGEILLKMACQLESISYQESFHGAFSSANAAVDLIAQRIEQD</sequence>
<dbReference type="eggNOG" id="ENOG502S1XK">
    <property type="taxonomic scope" value="Eukaryota"/>
</dbReference>
<dbReference type="Gramene" id="KMT05816">
    <property type="protein sequence ID" value="KMT05816"/>
    <property type="gene ID" value="BVRB_7g165900"/>
</dbReference>
<dbReference type="PANTHER" id="PTHR36776:SF1">
    <property type="entry name" value="EXPRESSED PROTEIN"/>
    <property type="match status" value="1"/>
</dbReference>
<reference evidence="1 2" key="1">
    <citation type="journal article" date="2014" name="Nature">
        <title>The genome of the recently domesticated crop plant sugar beet (Beta vulgaris).</title>
        <authorList>
            <person name="Dohm J.C."/>
            <person name="Minoche A.E."/>
            <person name="Holtgrawe D."/>
            <person name="Capella-Gutierrez S."/>
            <person name="Zakrzewski F."/>
            <person name="Tafer H."/>
            <person name="Rupp O."/>
            <person name="Sorensen T.R."/>
            <person name="Stracke R."/>
            <person name="Reinhardt R."/>
            <person name="Goesmann A."/>
            <person name="Kraft T."/>
            <person name="Schulz B."/>
            <person name="Stadler P.F."/>
            <person name="Schmidt T."/>
            <person name="Gabaldon T."/>
            <person name="Lehrach H."/>
            <person name="Weisshaar B."/>
            <person name="Himmelbauer H."/>
        </authorList>
    </citation>
    <scope>NUCLEOTIDE SEQUENCE [LARGE SCALE GENOMIC DNA]</scope>
    <source>
        <tissue evidence="1">Taproot</tissue>
    </source>
</reference>
<keyword evidence="2" id="KW-1185">Reference proteome</keyword>
<name>A0A0J8ERT5_BETVV</name>
<accession>A0A0J8ERT5</accession>
<dbReference type="Proteomes" id="UP000035740">
    <property type="component" value="Chromosome 7"/>
</dbReference>